<dbReference type="RefSeq" id="XP_042994406.1">
    <property type="nucleotide sequence ID" value="XM_043138472.1"/>
</dbReference>
<dbReference type="Pfam" id="PF13859">
    <property type="entry name" value="BNR_3"/>
    <property type="match status" value="1"/>
</dbReference>
<dbReference type="AlphaFoldDB" id="A0A063BRU2"/>
<dbReference type="GO" id="GO:0004308">
    <property type="term" value="F:exo-alpha-sialidase activity"/>
    <property type="evidence" value="ECO:0007669"/>
    <property type="project" value="InterPro"/>
</dbReference>
<dbReference type="InterPro" id="IPR011040">
    <property type="entry name" value="Sialidase"/>
</dbReference>
<dbReference type="PANTHER" id="PTHR10628:SF30">
    <property type="entry name" value="EXO-ALPHA-SIALIDASE"/>
    <property type="match status" value="1"/>
</dbReference>
<dbReference type="EMBL" id="CP072753">
    <property type="protein sequence ID" value="QUC16733.1"/>
    <property type="molecule type" value="Genomic_DNA"/>
</dbReference>
<reference evidence="7" key="2">
    <citation type="journal article" date="2016" name="Genome Announc.">
        <title>Genome sequence of Ustilaginoidea virens IPU010, a rice pathogenic fungus causing false smut.</title>
        <authorList>
            <person name="Kumagai T."/>
            <person name="Ishii T."/>
            <person name="Terai G."/>
            <person name="Umemura M."/>
            <person name="Machida M."/>
            <person name="Asai K."/>
        </authorList>
    </citation>
    <scope>NUCLEOTIDE SEQUENCE [LARGE SCALE GENOMIC DNA]</scope>
    <source>
        <strain evidence="7">IPU010</strain>
    </source>
</reference>
<dbReference type="GO" id="GO:0005737">
    <property type="term" value="C:cytoplasm"/>
    <property type="evidence" value="ECO:0007669"/>
    <property type="project" value="TreeGrafter"/>
</dbReference>
<evidence type="ECO:0000313" key="4">
    <source>
        <dbReference type="EMBL" id="GAO17982.1"/>
    </source>
</evidence>
<proteinExistence type="predicted"/>
<organism evidence="4 7">
    <name type="scientific">Ustilaginoidea virens</name>
    <name type="common">Rice false smut fungus</name>
    <name type="synonym">Villosiclava virens</name>
    <dbReference type="NCBI Taxonomy" id="1159556"/>
    <lineage>
        <taxon>Eukaryota</taxon>
        <taxon>Fungi</taxon>
        <taxon>Dikarya</taxon>
        <taxon>Ascomycota</taxon>
        <taxon>Pezizomycotina</taxon>
        <taxon>Sordariomycetes</taxon>
        <taxon>Hypocreomycetidae</taxon>
        <taxon>Hypocreales</taxon>
        <taxon>Clavicipitaceae</taxon>
        <taxon>Ustilaginoidea</taxon>
    </lineage>
</organism>
<dbReference type="GeneID" id="66061752"/>
<dbReference type="Gene3D" id="2.120.10.10">
    <property type="match status" value="1"/>
</dbReference>
<evidence type="ECO:0000313" key="5">
    <source>
        <dbReference type="EMBL" id="QUC16733.1"/>
    </source>
</evidence>
<reference evidence="4" key="1">
    <citation type="journal article" date="2016" name="Genome Announc.">
        <title>Genome Sequence of Ustilaginoidea virens IPU010, a Rice Pathogenic Fungus Causing False Smut.</title>
        <authorList>
            <person name="Kumagai T."/>
            <person name="Ishii T."/>
            <person name="Terai G."/>
            <person name="Umemura M."/>
            <person name="Machida M."/>
            <person name="Asai K."/>
        </authorList>
    </citation>
    <scope>NUCLEOTIDE SEQUENCE [LARGE SCALE GENOMIC DNA]</scope>
    <source>
        <strain evidence="4">IPU010</strain>
    </source>
</reference>
<dbReference type="InterPro" id="IPR026856">
    <property type="entry name" value="Sialidase_fam"/>
</dbReference>
<dbReference type="GO" id="GO:0009313">
    <property type="term" value="P:oligosaccharide catabolic process"/>
    <property type="evidence" value="ECO:0007669"/>
    <property type="project" value="TreeGrafter"/>
</dbReference>
<protein>
    <recommendedName>
        <fullName evidence="3">Sialidase domain-containing protein</fullName>
    </recommendedName>
</protein>
<feature type="chain" id="PRO_5008195933" description="Sialidase domain-containing protein" evidence="2">
    <location>
        <begin position="44"/>
        <end position="524"/>
    </location>
</feature>
<dbReference type="STRING" id="1159556.A0A063BRU2"/>
<accession>A0A063BRU2</accession>
<dbReference type="PANTHER" id="PTHR10628">
    <property type="entry name" value="SIALIDASE"/>
    <property type="match status" value="1"/>
</dbReference>
<dbReference type="EMBL" id="BBTG02000047">
    <property type="protein sequence ID" value="GAO17982.1"/>
    <property type="molecule type" value="Genomic_DNA"/>
</dbReference>
<evidence type="ECO:0000313" key="6">
    <source>
        <dbReference type="Proteomes" id="UP000027002"/>
    </source>
</evidence>
<dbReference type="GO" id="GO:0006689">
    <property type="term" value="P:ganglioside catabolic process"/>
    <property type="evidence" value="ECO:0007669"/>
    <property type="project" value="TreeGrafter"/>
</dbReference>
<dbReference type="Proteomes" id="UP000027002">
    <property type="component" value="Chromosome 1"/>
</dbReference>
<evidence type="ECO:0000313" key="7">
    <source>
        <dbReference type="Proteomes" id="UP000054053"/>
    </source>
</evidence>
<dbReference type="SUPFAM" id="SSF50939">
    <property type="entry name" value="Sialidases"/>
    <property type="match status" value="1"/>
</dbReference>
<dbReference type="InterPro" id="IPR036278">
    <property type="entry name" value="Sialidase_sf"/>
</dbReference>
<evidence type="ECO:0000256" key="2">
    <source>
        <dbReference type="SAM" id="SignalP"/>
    </source>
</evidence>
<feature type="region of interest" description="Disordered" evidence="1">
    <location>
        <begin position="1"/>
        <end position="20"/>
    </location>
</feature>
<keyword evidence="6" id="KW-1185">Reference proteome</keyword>
<sequence>MGGGSAGSSSGSGSGSGPGSGPPLRWARLLVALVALLVPASRAEIGDGIWRWDRNVSNWYSYGWYDALGRHDPAHHRYNLFFPANSRRADLGAAGQKFHSFRNPSVVNCDSGRLVAFAEGRRYDNRDFGHISIVVKRQKDKDQGKARWMAHMLKFWMPLSELTPGAAGSWTNPTAVPDGDTLYLFMNWNRHDRSRRGNETLATGEVTRKVDATPEGRRRLFLTQSPDDGLTWTTPVDVTDQLTPPGWGWDVVGPGRGIVLRSGEVVVPAMGRNIVGRGPPGKRTWSYVLLDGSGEEGTIVQTPDDGLLRNDKGLPGDNFRRVARGNLTHFEPFRLDTALPDHIDGGGAMVQWSWRNMSVKYPDDNRIVFVNPYSSTNTDRLRCQLTYYHDGSRYTIWRDLQDKKAVGRHFGIESRRASISFRLFTTEHHLVFLSEMDFRQTGGSKDDHVGLLFRHTSISWLLHGNQQGLMGKPKEEKDPYLRLVKFDPERKLPMWEKQGRTVEEIKCLVDNGQCRGVMRQGTGD</sequence>
<dbReference type="KEGG" id="uvi:66061752"/>
<dbReference type="OrthoDB" id="2739686at2759"/>
<dbReference type="Proteomes" id="UP000054053">
    <property type="component" value="Unassembled WGS sequence"/>
</dbReference>
<evidence type="ECO:0000259" key="3">
    <source>
        <dbReference type="Pfam" id="PF13859"/>
    </source>
</evidence>
<keyword evidence="2" id="KW-0732">Signal</keyword>
<feature type="signal peptide" evidence="2">
    <location>
        <begin position="1"/>
        <end position="43"/>
    </location>
</feature>
<feature type="domain" description="Sialidase" evidence="3">
    <location>
        <begin position="104"/>
        <end position="273"/>
    </location>
</feature>
<name>A0A063BRU2_USTVR</name>
<gene>
    <name evidence="5" type="ORF">UV8b_00974</name>
    <name evidence="4" type="ORF">UVI_02056090</name>
</gene>
<evidence type="ECO:0000256" key="1">
    <source>
        <dbReference type="SAM" id="MobiDB-lite"/>
    </source>
</evidence>
<feature type="compositionally biased region" description="Gly residues" evidence="1">
    <location>
        <begin position="1"/>
        <end position="19"/>
    </location>
</feature>
<reference evidence="5" key="3">
    <citation type="submission" date="2020-03" db="EMBL/GenBank/DDBJ databases">
        <title>A mixture of massive structural variations and highly conserved coding sequences in Ustilaginoidea virens genome.</title>
        <authorList>
            <person name="Zhang K."/>
            <person name="Zhao Z."/>
            <person name="Zhang Z."/>
            <person name="Li Y."/>
            <person name="Hsiang T."/>
            <person name="Sun W."/>
        </authorList>
    </citation>
    <scope>NUCLEOTIDE SEQUENCE</scope>
    <source>
        <strain evidence="5">UV-8b</strain>
    </source>
</reference>
<dbReference type="HOGENOM" id="CLU_519918_0_0_1"/>
<dbReference type="GO" id="GO:0016020">
    <property type="term" value="C:membrane"/>
    <property type="evidence" value="ECO:0007669"/>
    <property type="project" value="TreeGrafter"/>
</dbReference>
<dbReference type="CDD" id="cd15482">
    <property type="entry name" value="Sialidase_non-viral"/>
    <property type="match status" value="1"/>
</dbReference>